<dbReference type="Gene3D" id="3.30.460.40">
    <property type="match status" value="1"/>
</dbReference>
<dbReference type="AlphaFoldDB" id="A0A8K0ULP3"/>
<gene>
    <name evidence="1" type="ORF">BXZ70DRAFT_355039</name>
</gene>
<dbReference type="SUPFAM" id="SSF81301">
    <property type="entry name" value="Nucleotidyltransferase"/>
    <property type="match status" value="1"/>
</dbReference>
<comment type="caution">
    <text evidence="1">The sequence shown here is derived from an EMBL/GenBank/DDBJ whole genome shotgun (WGS) entry which is preliminary data.</text>
</comment>
<evidence type="ECO:0000313" key="2">
    <source>
        <dbReference type="Proteomes" id="UP000813824"/>
    </source>
</evidence>
<dbReference type="InterPro" id="IPR043519">
    <property type="entry name" value="NT_sf"/>
</dbReference>
<proteinExistence type="predicted"/>
<keyword evidence="2" id="KW-1185">Reference proteome</keyword>
<reference evidence="1" key="1">
    <citation type="journal article" date="2021" name="New Phytol.">
        <title>Evolutionary innovations through gain and loss of genes in the ectomycorrhizal Boletales.</title>
        <authorList>
            <person name="Wu G."/>
            <person name="Miyauchi S."/>
            <person name="Morin E."/>
            <person name="Kuo A."/>
            <person name="Drula E."/>
            <person name="Varga T."/>
            <person name="Kohler A."/>
            <person name="Feng B."/>
            <person name="Cao Y."/>
            <person name="Lipzen A."/>
            <person name="Daum C."/>
            <person name="Hundley H."/>
            <person name="Pangilinan J."/>
            <person name="Johnson J."/>
            <person name="Barry K."/>
            <person name="LaButti K."/>
            <person name="Ng V."/>
            <person name="Ahrendt S."/>
            <person name="Min B."/>
            <person name="Choi I.G."/>
            <person name="Park H."/>
            <person name="Plett J.M."/>
            <person name="Magnuson J."/>
            <person name="Spatafora J.W."/>
            <person name="Nagy L.G."/>
            <person name="Henrissat B."/>
            <person name="Grigoriev I.V."/>
            <person name="Yang Z.L."/>
            <person name="Xu J."/>
            <person name="Martin F.M."/>
        </authorList>
    </citation>
    <scope>NUCLEOTIDE SEQUENCE</scope>
    <source>
        <strain evidence="1">KKN 215</strain>
    </source>
</reference>
<organism evidence="1 2">
    <name type="scientific">Cristinia sonorae</name>
    <dbReference type="NCBI Taxonomy" id="1940300"/>
    <lineage>
        <taxon>Eukaryota</taxon>
        <taxon>Fungi</taxon>
        <taxon>Dikarya</taxon>
        <taxon>Basidiomycota</taxon>
        <taxon>Agaricomycotina</taxon>
        <taxon>Agaricomycetes</taxon>
        <taxon>Agaricomycetidae</taxon>
        <taxon>Agaricales</taxon>
        <taxon>Pleurotineae</taxon>
        <taxon>Stephanosporaceae</taxon>
        <taxon>Cristinia</taxon>
    </lineage>
</organism>
<accession>A0A8K0ULP3</accession>
<dbReference type="EMBL" id="JAEVFJ010000025">
    <property type="protein sequence ID" value="KAH8094710.1"/>
    <property type="molecule type" value="Genomic_DNA"/>
</dbReference>
<protein>
    <submittedName>
        <fullName evidence="1">Uncharacterized protein</fullName>
    </submittedName>
</protein>
<sequence length="226" mass="25852">MTLALNEIYQVARDAVTIFTAQGLSSCLCGGTGCALYGMKNRSPNDVDIVVMTYAHDTEELKRILVLHSPRSFQLRPSRKRGATYKILYYTFHSYKSCKVDILIPGIMNIPDIPSRRIPIIDGLPAMTFMPLLLLKLQAWDDHRKSERIDYRMKQHTDARDIQELLKIARERHEHKRDALWLPMSFLVAAEGRVASFISLFPSSGYVSKGDKKQISTAELWQYIGF</sequence>
<name>A0A8K0ULP3_9AGAR</name>
<dbReference type="OrthoDB" id="3051727at2759"/>
<dbReference type="Proteomes" id="UP000813824">
    <property type="component" value="Unassembled WGS sequence"/>
</dbReference>
<evidence type="ECO:0000313" key="1">
    <source>
        <dbReference type="EMBL" id="KAH8094710.1"/>
    </source>
</evidence>